<protein>
    <submittedName>
        <fullName evidence="2">Uncharacterized protein</fullName>
    </submittedName>
</protein>
<evidence type="ECO:0000313" key="2">
    <source>
        <dbReference type="EMBL" id="GAA0154697.1"/>
    </source>
</evidence>
<reference evidence="2 3" key="1">
    <citation type="submission" date="2024-01" db="EMBL/GenBank/DDBJ databases">
        <title>The complete chloroplast genome sequence of Lithospermum erythrorhizon: insights into the phylogenetic relationship among Boraginaceae species and the maternal lineages of purple gromwells.</title>
        <authorList>
            <person name="Okada T."/>
            <person name="Watanabe K."/>
        </authorList>
    </citation>
    <scope>NUCLEOTIDE SEQUENCE [LARGE SCALE GENOMIC DNA]</scope>
</reference>
<comment type="caution">
    <text evidence="2">The sequence shown here is derived from an EMBL/GenBank/DDBJ whole genome shotgun (WGS) entry which is preliminary data.</text>
</comment>
<evidence type="ECO:0000313" key="3">
    <source>
        <dbReference type="Proteomes" id="UP001454036"/>
    </source>
</evidence>
<gene>
    <name evidence="2" type="ORF">LIER_37943</name>
</gene>
<keyword evidence="3" id="KW-1185">Reference proteome</keyword>
<name>A0AAV3PUU5_LITER</name>
<feature type="region of interest" description="Disordered" evidence="1">
    <location>
        <begin position="118"/>
        <end position="161"/>
    </location>
</feature>
<organism evidence="2 3">
    <name type="scientific">Lithospermum erythrorhizon</name>
    <name type="common">Purple gromwell</name>
    <name type="synonym">Lithospermum officinale var. erythrorhizon</name>
    <dbReference type="NCBI Taxonomy" id="34254"/>
    <lineage>
        <taxon>Eukaryota</taxon>
        <taxon>Viridiplantae</taxon>
        <taxon>Streptophyta</taxon>
        <taxon>Embryophyta</taxon>
        <taxon>Tracheophyta</taxon>
        <taxon>Spermatophyta</taxon>
        <taxon>Magnoliopsida</taxon>
        <taxon>eudicotyledons</taxon>
        <taxon>Gunneridae</taxon>
        <taxon>Pentapetalae</taxon>
        <taxon>asterids</taxon>
        <taxon>lamiids</taxon>
        <taxon>Boraginales</taxon>
        <taxon>Boraginaceae</taxon>
        <taxon>Boraginoideae</taxon>
        <taxon>Lithospermeae</taxon>
        <taxon>Lithospermum</taxon>
    </lineage>
</organism>
<dbReference type="Proteomes" id="UP001454036">
    <property type="component" value="Unassembled WGS sequence"/>
</dbReference>
<accession>A0AAV3PUU5</accession>
<sequence length="161" mass="17933">MAKYGGLYRSRPCGNVAEARGRLDKCHPGWTALKPRQPDSFVFFDYKPQSYEDVTFFLSLRQIVRSPSFEESTCRSKDYQAWLDTIPSSGSISSPPRIPGRGKGLLIYPSLGLKRKASPVSVSEDRNPKHVRGVRLEGSGSTRAASHEMSPRSIVTTRLES</sequence>
<evidence type="ECO:0000256" key="1">
    <source>
        <dbReference type="SAM" id="MobiDB-lite"/>
    </source>
</evidence>
<dbReference type="AlphaFoldDB" id="A0AAV3PUU5"/>
<dbReference type="EMBL" id="BAABME010018693">
    <property type="protein sequence ID" value="GAA0154697.1"/>
    <property type="molecule type" value="Genomic_DNA"/>
</dbReference>
<proteinExistence type="predicted"/>